<name>A0A1B7MNZ9_9AGAM</name>
<dbReference type="InParanoid" id="A0A1B7MNZ9"/>
<sequence>MTSRAVAVTTDNADTLSPSCSASTSPASIALPTPDHNFSCILPYSNRCAPAFLPTSCRPGAALPTSRCLGAGQRFTATSHSKRILLVPLCPYPTSTFSTRFFVSTPLFWRAHHA</sequence>
<gene>
    <name evidence="1" type="ORF">K503DRAFT_774657</name>
</gene>
<keyword evidence="2" id="KW-1185">Reference proteome</keyword>
<evidence type="ECO:0000313" key="2">
    <source>
        <dbReference type="Proteomes" id="UP000092154"/>
    </source>
</evidence>
<protein>
    <submittedName>
        <fullName evidence="1">Uncharacterized protein</fullName>
    </submittedName>
</protein>
<accession>A0A1B7MNZ9</accession>
<dbReference type="AlphaFoldDB" id="A0A1B7MNZ9"/>
<organism evidence="1 2">
    <name type="scientific">Rhizopogon vinicolor AM-OR11-026</name>
    <dbReference type="NCBI Taxonomy" id="1314800"/>
    <lineage>
        <taxon>Eukaryota</taxon>
        <taxon>Fungi</taxon>
        <taxon>Dikarya</taxon>
        <taxon>Basidiomycota</taxon>
        <taxon>Agaricomycotina</taxon>
        <taxon>Agaricomycetes</taxon>
        <taxon>Agaricomycetidae</taxon>
        <taxon>Boletales</taxon>
        <taxon>Suillineae</taxon>
        <taxon>Rhizopogonaceae</taxon>
        <taxon>Rhizopogon</taxon>
    </lineage>
</organism>
<dbReference type="EMBL" id="KV448625">
    <property type="protein sequence ID" value="OAX34343.1"/>
    <property type="molecule type" value="Genomic_DNA"/>
</dbReference>
<dbReference type="OrthoDB" id="10468687at2759"/>
<dbReference type="Proteomes" id="UP000092154">
    <property type="component" value="Unassembled WGS sequence"/>
</dbReference>
<proteinExistence type="predicted"/>
<reference evidence="1 2" key="1">
    <citation type="submission" date="2016-06" db="EMBL/GenBank/DDBJ databases">
        <title>Comparative genomics of the ectomycorrhizal sister species Rhizopogon vinicolor and Rhizopogon vesiculosus (Basidiomycota: Boletales) reveals a divergence of the mating type B locus.</title>
        <authorList>
            <consortium name="DOE Joint Genome Institute"/>
            <person name="Mujic A.B."/>
            <person name="Kuo A."/>
            <person name="Tritt A."/>
            <person name="Lipzen A."/>
            <person name="Chen C."/>
            <person name="Johnson J."/>
            <person name="Sharma A."/>
            <person name="Barry K."/>
            <person name="Grigoriev I.V."/>
            <person name="Spatafora J.W."/>
        </authorList>
    </citation>
    <scope>NUCLEOTIDE SEQUENCE [LARGE SCALE GENOMIC DNA]</scope>
    <source>
        <strain evidence="1 2">AM-OR11-026</strain>
    </source>
</reference>
<evidence type="ECO:0000313" key="1">
    <source>
        <dbReference type="EMBL" id="OAX34343.1"/>
    </source>
</evidence>